<dbReference type="InterPro" id="IPR027417">
    <property type="entry name" value="P-loop_NTPase"/>
</dbReference>
<keyword evidence="1" id="KW-0677">Repeat</keyword>
<evidence type="ECO:0000313" key="7">
    <source>
        <dbReference type="EMBL" id="CAH3178861.1"/>
    </source>
</evidence>
<protein>
    <recommendedName>
        <fullName evidence="9">Ankyrin repeat domain-containing protein 50</fullName>
    </recommendedName>
</protein>
<comment type="caution">
    <text evidence="7">The sequence shown here is derived from an EMBL/GenBank/DDBJ whole genome shotgun (WGS) entry which is preliminary data.</text>
</comment>
<dbReference type="InterPro" id="IPR056884">
    <property type="entry name" value="NPHP3-like_N"/>
</dbReference>
<keyword evidence="2 3" id="KW-0040">ANK repeat</keyword>
<keyword evidence="8" id="KW-1185">Reference proteome</keyword>
<dbReference type="Pfam" id="PF24883">
    <property type="entry name" value="NPHP3_N"/>
    <property type="match status" value="1"/>
</dbReference>
<feature type="repeat" description="ANK" evidence="3">
    <location>
        <begin position="973"/>
        <end position="1005"/>
    </location>
</feature>
<name>A0ABN8RI02_9CNID</name>
<dbReference type="EMBL" id="CALNXK010000246">
    <property type="protein sequence ID" value="CAH3178861.1"/>
    <property type="molecule type" value="Genomic_DNA"/>
</dbReference>
<sequence>MTAASLKTGVMYFNSQPRSQAENRGKEVPHFRILLSSLDRIEFSVVKLRLLIASRARLLILNFTMAASGPSQAFVQLTSPEEGNWLSLGRALTSVLCQGLRPYIKREMAIFYSNVTAAITRSRAGPCTCVYDPSRKKNQYHDVSKCAWAILLQNAHLGNKLNWKQSDSSKWMDVNNGQWEIAKLFLPDIGGHTVIESAEDMDVTAILNLMFWCNHFTAQRSLIKDVRETRNSKWVHVPKLELSDTEKRASFEAIEKLLQDPVFTGDSDAQNALRDILALKCSSDVHIFKAEVLSHFKEAIHKDISSLKSELNSLRKESKKNGKQRARVERQLRNLRQGLEKAEKKSATLSSILAHILELLMVIIVSLFKIVGCTNGKSSKDWLKLLLLCLWCCIGTLDHSSFNDGCPAEEVDVPFDTKEFNLTDYLTIARENFIGRRWLYEEIEGAFFSSRDKVSGVLIIGDPGAGKSALAAQLVCSRTSSRTIHDHILGFHLCKHSDRNTQNGGKFVRNLADMIARRLPEYGYIVTNNSYIQRSLSTDCVTLQDPVGCFEQAILSPLRLLKNKPKENWYIVIDALDECLAQSETGHSIVYLLNNKLPRFPSWLKLVMTSRNESSVSINSNSVTKLIIDPDDIRNIEDIELFLSTKLLQDGPLINRIKFWFGDNSIKSTARLISALLSKSQGNFLFVKEMLHHWETSRAEKRDPYALPETLGDLYHSYFERLYSRKEQFRPIRRVLELLVATFQPLSLKEIYEVLKTKEENLEEEYEFKDRINGLGHFLRYGENDTVTLYHLSLTEWLTSESNKNSPFYVSKKKGHEMFCDYYLILIADGDKSSLLRYILTLAQHITYGGWKASYVKQFLKFPSQVVNSSDPTSNRTLLHLAATINSTDVMELLLRHFSCIDCIDNRGITPAFLAAEHGLVNNLALMVSKGAKVNRKTKSLLFILESKGNEYDEFVTKNCLWTPVLQSKSKYWGSTMLHAAAHRGHMEVVAFLLDNGAFISTVDGVNLTALQIAAENGHSEVVKALYNAGAVADQTSLHHAAANGRLEVVKYLLKIGVRDRCIRCDGSFYWLKTLKHRLQSNVKTENVMSFHINEQCFEDKKQMEKDHCIEKKTENTTNFGELYDDKHLIFCETALHVAVSAGHVEVVRELISSPPTALTCRDYTGRTVLHEAVRKNSSEIVKIILQKDHALIHETCNHWQRMEQQNETHTSLKLSFKESIEYHGDTCHCGYTPLHVAARYGHWEIGMYLIEIGGARVNASDCFGATPLHVAACHNHKLFVNMLMRSESSANINSMTANGSTPLHSAAACGAVEIIDLLLYFGANLSAVDKDGLSTLHYAILHIRPDQLDGDFIINRTDLGGALHLVTIDRRGHLAMFYENENNIIRNTDQYRWLDAFINLILRGSDIHAADVNGHTPLHIASANGLADAVNVLLQRKSKLELRDNLGKTPLEVAVENCTVSLTTSHFNEGEHFHDLQQHLRDHEMVVYLLLSSGASFRKCSRNGTSLLHNAIAKRKLYIARLLLLKGARLSCKDSLGRTPLMAFIQNGGDWADFPFNVSFNIECGKPFQLSTIHLLCYFPPKLEENNFFQLITCDDQTCSSRKPPFQRAIERHKLKHRVIDNCLDAEGFTTLHRAAQGANLVGVRSLLKTGANLTLLSPQGQDAITLAILHSGGTIGNNLLGNEELLARKDNASLVALQLLHQAMKTRGFQIVCDPSKPELTLYHLAASRGLVKFIQEMFKEKEQHKLDVNCPNKDGVTPLYLANVFSFEAVKGESYNPWKEVIRIIKDHGGIMILPSKDVELNIIYKRLFGWIPDDLKINLRGDVRGFVLELVSTFQNRQKNTSHCKLEGLNGKSMEIGNPSSLKPVWNELLRQLNILNLRGVKYSLFGFTKLVSLALDDLKVCKLQFDRSEFYTKKLSLLTSIYRSVIHASKLNNTATGFRHRLAVISESIHEIVLEATPVHFFYLMRLWHHEVFQHFACIKIVVDRYGRFLFDDNHLKQLIAKYEESTPTWMLTTVCFSLQNTFMTYLLRYLSKINYTEFTTLYHEYPDFIKKRMGWTVQQFGDINNSWPFDFLVKFTLGLYRQYEYLKILNVGLEPGTHVELPSKRIKQAIVWEKAQHTWDLILDLLKEIHHFG</sequence>
<feature type="repeat" description="ANK" evidence="3">
    <location>
        <begin position="907"/>
        <end position="939"/>
    </location>
</feature>
<dbReference type="InterPro" id="IPR036770">
    <property type="entry name" value="Ankyrin_rpt-contain_sf"/>
</dbReference>
<dbReference type="PANTHER" id="PTHR24123">
    <property type="entry name" value="ANKYRIN REPEAT-CONTAINING"/>
    <property type="match status" value="1"/>
</dbReference>
<dbReference type="PROSITE" id="PS50088">
    <property type="entry name" value="ANK_REPEAT"/>
    <property type="match status" value="12"/>
</dbReference>
<organism evidence="7 8">
    <name type="scientific">Porites lobata</name>
    <dbReference type="NCBI Taxonomy" id="104759"/>
    <lineage>
        <taxon>Eukaryota</taxon>
        <taxon>Metazoa</taxon>
        <taxon>Cnidaria</taxon>
        <taxon>Anthozoa</taxon>
        <taxon>Hexacorallia</taxon>
        <taxon>Scleractinia</taxon>
        <taxon>Fungiina</taxon>
        <taxon>Poritidae</taxon>
        <taxon>Porites</taxon>
    </lineage>
</organism>
<dbReference type="Pfam" id="PF15112">
    <property type="entry name" value="DUF4559"/>
    <property type="match status" value="1"/>
</dbReference>
<dbReference type="Gene3D" id="1.25.40.20">
    <property type="entry name" value="Ankyrin repeat-containing domain"/>
    <property type="match status" value="8"/>
</dbReference>
<dbReference type="InterPro" id="IPR058056">
    <property type="entry name" value="WH_TANC1/2"/>
</dbReference>
<dbReference type="SUPFAM" id="SSF52540">
    <property type="entry name" value="P-loop containing nucleoside triphosphate hydrolases"/>
    <property type="match status" value="1"/>
</dbReference>
<feature type="repeat" description="ANK" evidence="3">
    <location>
        <begin position="1299"/>
        <end position="1331"/>
    </location>
</feature>
<keyword evidence="4" id="KW-0175">Coiled coil</keyword>
<dbReference type="Pfam" id="PF00023">
    <property type="entry name" value="Ank"/>
    <property type="match status" value="1"/>
</dbReference>
<dbReference type="Pfam" id="PF25521">
    <property type="entry name" value="WHD_TANC1"/>
    <property type="match status" value="1"/>
</dbReference>
<dbReference type="SMART" id="SM00248">
    <property type="entry name" value="ANK"/>
    <property type="match status" value="15"/>
</dbReference>
<feature type="repeat" description="ANK" evidence="3">
    <location>
        <begin position="1414"/>
        <end position="1446"/>
    </location>
</feature>
<feature type="repeat" description="ANK" evidence="3">
    <location>
        <begin position="1504"/>
        <end position="1536"/>
    </location>
</feature>
<evidence type="ECO:0000256" key="2">
    <source>
        <dbReference type="ARBA" id="ARBA00023043"/>
    </source>
</evidence>
<dbReference type="PROSITE" id="PS50297">
    <property type="entry name" value="ANK_REP_REGION"/>
    <property type="match status" value="10"/>
</dbReference>
<feature type="repeat" description="ANK" evidence="3">
    <location>
        <begin position="1628"/>
        <end position="1660"/>
    </location>
</feature>
<feature type="domain" description="Nephrocystin 3-like N-terminal" evidence="5">
    <location>
        <begin position="438"/>
        <end position="611"/>
    </location>
</feature>
<evidence type="ECO:0000256" key="3">
    <source>
        <dbReference type="PROSITE-ProRule" id="PRU00023"/>
    </source>
</evidence>
<gene>
    <name evidence="7" type="ORF">PLOB_00021177</name>
</gene>
<proteinExistence type="predicted"/>
<dbReference type="Gene3D" id="3.40.50.300">
    <property type="entry name" value="P-loop containing nucleotide triphosphate hydrolases"/>
    <property type="match status" value="1"/>
</dbReference>
<feature type="repeat" description="ANK" evidence="3">
    <location>
        <begin position="874"/>
        <end position="906"/>
    </location>
</feature>
<feature type="repeat" description="ANK" evidence="3">
    <location>
        <begin position="1230"/>
        <end position="1263"/>
    </location>
</feature>
<dbReference type="SUPFAM" id="SSF48403">
    <property type="entry name" value="Ankyrin repeat"/>
    <property type="match status" value="4"/>
</dbReference>
<dbReference type="PRINTS" id="PR01415">
    <property type="entry name" value="ANKYRIN"/>
</dbReference>
<dbReference type="Pfam" id="PF12796">
    <property type="entry name" value="Ank_2"/>
    <property type="match status" value="5"/>
</dbReference>
<feature type="repeat" description="ANK" evidence="3">
    <location>
        <begin position="1264"/>
        <end position="1296"/>
    </location>
</feature>
<evidence type="ECO:0008006" key="9">
    <source>
        <dbReference type="Google" id="ProtNLM"/>
    </source>
</evidence>
<feature type="repeat" description="ANK" evidence="3">
    <location>
        <begin position="1165"/>
        <end position="1188"/>
    </location>
</feature>
<reference evidence="7 8" key="1">
    <citation type="submission" date="2022-05" db="EMBL/GenBank/DDBJ databases">
        <authorList>
            <consortium name="Genoscope - CEA"/>
            <person name="William W."/>
        </authorList>
    </citation>
    <scope>NUCLEOTIDE SEQUENCE [LARGE SCALE GENOMIC DNA]</scope>
</reference>
<evidence type="ECO:0000259" key="5">
    <source>
        <dbReference type="Pfam" id="PF24883"/>
    </source>
</evidence>
<feature type="repeat" description="ANK" evidence="3">
    <location>
        <begin position="1006"/>
        <end position="1038"/>
    </location>
</feature>
<evidence type="ECO:0000256" key="1">
    <source>
        <dbReference type="ARBA" id="ARBA00022737"/>
    </source>
</evidence>
<accession>A0ABN8RI02</accession>
<dbReference type="Proteomes" id="UP001159405">
    <property type="component" value="Unassembled WGS sequence"/>
</dbReference>
<feature type="repeat" description="ANK" evidence="3">
    <location>
        <begin position="1033"/>
        <end position="1058"/>
    </location>
</feature>
<dbReference type="InterPro" id="IPR002110">
    <property type="entry name" value="Ankyrin_rpt"/>
</dbReference>
<evidence type="ECO:0000256" key="4">
    <source>
        <dbReference type="SAM" id="Coils"/>
    </source>
</evidence>
<evidence type="ECO:0000259" key="6">
    <source>
        <dbReference type="Pfam" id="PF25521"/>
    </source>
</evidence>
<dbReference type="InterPro" id="IPR051165">
    <property type="entry name" value="Multifunctional_ANK_Repeat"/>
</dbReference>
<feature type="coiled-coil region" evidence="4">
    <location>
        <begin position="297"/>
        <end position="345"/>
    </location>
</feature>
<evidence type="ECO:0000313" key="8">
    <source>
        <dbReference type="Proteomes" id="UP001159405"/>
    </source>
</evidence>
<feature type="domain" description="TANC1/2-like winged helix" evidence="6">
    <location>
        <begin position="725"/>
        <end position="847"/>
    </location>
</feature>
<dbReference type="InterPro" id="IPR027897">
    <property type="entry name" value="DUF4559"/>
</dbReference>
<dbReference type="PANTHER" id="PTHR24123:SF33">
    <property type="entry name" value="PROTEIN HOS4"/>
    <property type="match status" value="1"/>
</dbReference>